<evidence type="ECO:0000256" key="2">
    <source>
        <dbReference type="ARBA" id="ARBA00006154"/>
    </source>
</evidence>
<accession>A0A6J4IVG8</accession>
<evidence type="ECO:0000259" key="11">
    <source>
        <dbReference type="PROSITE" id="PS50991"/>
    </source>
</evidence>
<comment type="similarity">
    <text evidence="2 9">Belongs to the alpha-IPM synthase/homocitrate synthase family.</text>
</comment>
<dbReference type="NCBIfam" id="TIGR00977">
    <property type="entry name" value="citramal_synth"/>
    <property type="match status" value="1"/>
</dbReference>
<dbReference type="PROSITE" id="PS00816">
    <property type="entry name" value="AIPM_HOMOCIT_SYNTH_2"/>
    <property type="match status" value="1"/>
</dbReference>
<feature type="domain" description="Pyruvate carboxyltransferase" evidence="11">
    <location>
        <begin position="25"/>
        <end position="291"/>
    </location>
</feature>
<dbReference type="InterPro" id="IPR036230">
    <property type="entry name" value="LeuA_allosteric_dom_sf"/>
</dbReference>
<dbReference type="InterPro" id="IPR000891">
    <property type="entry name" value="PYR_CT"/>
</dbReference>
<comment type="catalytic activity">
    <reaction evidence="7">
        <text>pyruvate + acetyl-CoA + H2O = (3R)-citramalate + CoA + H(+)</text>
        <dbReference type="Rhea" id="RHEA:19045"/>
        <dbReference type="ChEBI" id="CHEBI:15361"/>
        <dbReference type="ChEBI" id="CHEBI:15377"/>
        <dbReference type="ChEBI" id="CHEBI:15378"/>
        <dbReference type="ChEBI" id="CHEBI:30934"/>
        <dbReference type="ChEBI" id="CHEBI:57287"/>
        <dbReference type="ChEBI" id="CHEBI:57288"/>
        <dbReference type="EC" id="2.3.3.21"/>
    </reaction>
</comment>
<dbReference type="UniPathway" id="UPA00047">
    <property type="reaction ID" value="UER00066"/>
</dbReference>
<dbReference type="Gene3D" id="3.20.20.70">
    <property type="entry name" value="Aldolase class I"/>
    <property type="match status" value="1"/>
</dbReference>
<keyword evidence="6" id="KW-0100">Branched-chain amino acid biosynthesis</keyword>
<dbReference type="GO" id="GO:0009098">
    <property type="term" value="P:L-leucine biosynthetic process"/>
    <property type="evidence" value="ECO:0007669"/>
    <property type="project" value="InterPro"/>
</dbReference>
<dbReference type="PANTHER" id="PTHR43538:SF1">
    <property type="entry name" value="(R)-CITRAMALATE SYNTHASE"/>
    <property type="match status" value="1"/>
</dbReference>
<dbReference type="InterPro" id="IPR054691">
    <property type="entry name" value="LeuA/HCS_post-cat"/>
</dbReference>
<evidence type="ECO:0000256" key="9">
    <source>
        <dbReference type="RuleBase" id="RU003523"/>
    </source>
</evidence>
<evidence type="ECO:0000256" key="1">
    <source>
        <dbReference type="ARBA" id="ARBA00004743"/>
    </source>
</evidence>
<feature type="region of interest" description="Disordered" evidence="10">
    <location>
        <begin position="1"/>
        <end position="21"/>
    </location>
</feature>
<dbReference type="InterPro" id="IPR002034">
    <property type="entry name" value="AIPM/Hcit_synth_CS"/>
</dbReference>
<name>A0A6J4IVG8_9ACTN</name>
<dbReference type="PROSITE" id="PS50991">
    <property type="entry name" value="PYR_CT"/>
    <property type="match status" value="1"/>
</dbReference>
<dbReference type="Gene3D" id="3.30.160.270">
    <property type="match status" value="1"/>
</dbReference>
<dbReference type="InterPro" id="IPR005675">
    <property type="entry name" value="Citramal_synthase"/>
</dbReference>
<dbReference type="InterPro" id="IPR013785">
    <property type="entry name" value="Aldolase_TIM"/>
</dbReference>
<dbReference type="CDD" id="cd07941">
    <property type="entry name" value="DRE_TIM_LeuA3"/>
    <property type="match status" value="1"/>
</dbReference>
<dbReference type="SUPFAM" id="SSF51569">
    <property type="entry name" value="Aldolase"/>
    <property type="match status" value="1"/>
</dbReference>
<evidence type="ECO:0000256" key="5">
    <source>
        <dbReference type="ARBA" id="ARBA00022679"/>
    </source>
</evidence>
<dbReference type="EC" id="2.3.3.21" evidence="8"/>
<comment type="pathway">
    <text evidence="1">Amino-acid biosynthesis; L-isoleucine biosynthesis; 2-oxobutanoate from pyruvate: step 1/3.</text>
</comment>
<evidence type="ECO:0000256" key="7">
    <source>
        <dbReference type="ARBA" id="ARBA00048263"/>
    </source>
</evidence>
<dbReference type="SUPFAM" id="SSF110921">
    <property type="entry name" value="2-isopropylmalate synthase LeuA, allosteric (dimerisation) domain"/>
    <property type="match status" value="1"/>
</dbReference>
<dbReference type="EMBL" id="CADCSY010000131">
    <property type="protein sequence ID" value="CAA9263166.1"/>
    <property type="molecule type" value="Genomic_DNA"/>
</dbReference>
<dbReference type="Pfam" id="PF08502">
    <property type="entry name" value="LeuA_dimer"/>
    <property type="match status" value="1"/>
</dbReference>
<dbReference type="AlphaFoldDB" id="A0A6J4IVG8"/>
<dbReference type="GO" id="GO:0043714">
    <property type="term" value="F:(R)-citramalate synthase activity"/>
    <property type="evidence" value="ECO:0007669"/>
    <property type="project" value="UniProtKB-UniRule"/>
</dbReference>
<dbReference type="GO" id="GO:0003852">
    <property type="term" value="F:2-isopropylmalate synthase activity"/>
    <property type="evidence" value="ECO:0007669"/>
    <property type="project" value="InterPro"/>
</dbReference>
<dbReference type="SMART" id="SM00917">
    <property type="entry name" value="LeuA_dimer"/>
    <property type="match status" value="1"/>
</dbReference>
<reference evidence="12" key="1">
    <citation type="submission" date="2020-02" db="EMBL/GenBank/DDBJ databases">
        <authorList>
            <person name="Meier V. D."/>
        </authorList>
    </citation>
    <scope>NUCLEOTIDE SEQUENCE</scope>
    <source>
        <strain evidence="12">AVDCRST_MAG20</strain>
    </source>
</reference>
<sequence>MRGHRHGPGGHGHDLPRVPELPDAVDIYDTTLRDGSQQEGLSLTVDDKLRVAEQLDHLGVAYIEGGWPGANPKDEAFFRLAPTELRLGTATLVAFGSTRRPGGDVTRDETLRHLLQAGTEAVCIVAKAWDYHVTEALRTDLDEAVRMAGESVAHLVDHGLRVFFDAEHFFDGYRRNPDFSLRVIRAAEEAGAETLVLCDTNGGTLPDEVERVLREVVPATHAEIGVHFHNDSGCGVANALAAVRLGATQVQGCVNGYGERTGNADLCAAIPNLALKMGVRTIPAERLERLTPVAHHIAELVNLAPDPKQPYVGHSSFAHKAGLHTSAIARAPDAYEHLSPDSVGNGTRFVVSELSGRSTLQLKAAELGLEIDGPALSDVLERLKHLEHEGFHFEVADGSLELLMRGAGGWEQPFFALESFRVSVEQRSDGATVTEATVKLHVDGERIIRTAEGNGPVNALDAALRDAIGSRFPALAQVHLTDYKVRVLDTGHGTAAVTRVLLDSTDGERTWSTIGVSENIIDASWQALSDSLVFGLLHANDNGATTPTAPHPGDPPSS</sequence>
<organism evidence="12">
    <name type="scientific">uncultured Acidimicrobiales bacterium</name>
    <dbReference type="NCBI Taxonomy" id="310071"/>
    <lineage>
        <taxon>Bacteria</taxon>
        <taxon>Bacillati</taxon>
        <taxon>Actinomycetota</taxon>
        <taxon>Acidimicrobiia</taxon>
        <taxon>Acidimicrobiales</taxon>
        <taxon>environmental samples</taxon>
    </lineage>
</organism>
<dbReference type="PANTHER" id="PTHR43538">
    <property type="entry name" value="ALPHA-IPM SYNTHASE/HOMOCITRATE SYNTHASE"/>
    <property type="match status" value="1"/>
</dbReference>
<evidence type="ECO:0000256" key="8">
    <source>
        <dbReference type="NCBIfam" id="TIGR00977"/>
    </source>
</evidence>
<proteinExistence type="inferred from homology"/>
<dbReference type="Gene3D" id="1.10.238.260">
    <property type="match status" value="1"/>
</dbReference>
<keyword evidence="3" id="KW-0028">Amino-acid biosynthesis</keyword>
<evidence type="ECO:0000313" key="12">
    <source>
        <dbReference type="EMBL" id="CAA9263166.1"/>
    </source>
</evidence>
<gene>
    <name evidence="12" type="ORF">AVDCRST_MAG20-2906</name>
</gene>
<dbReference type="InterPro" id="IPR013709">
    <property type="entry name" value="2-isopropylmalate_synth_dimer"/>
</dbReference>
<evidence type="ECO:0000256" key="10">
    <source>
        <dbReference type="SAM" id="MobiDB-lite"/>
    </source>
</evidence>
<dbReference type="GO" id="GO:0009097">
    <property type="term" value="P:isoleucine biosynthetic process"/>
    <property type="evidence" value="ECO:0007669"/>
    <property type="project" value="UniProtKB-UniRule"/>
</dbReference>
<protein>
    <recommendedName>
        <fullName evidence="8">Citramalate synthase</fullName>
        <ecNumber evidence="8">2.3.3.21</ecNumber>
    </recommendedName>
</protein>
<dbReference type="PROSITE" id="PS00815">
    <property type="entry name" value="AIPM_HOMOCIT_SYNTH_1"/>
    <property type="match status" value="1"/>
</dbReference>
<keyword evidence="4" id="KW-0412">Isoleucine biosynthesis</keyword>
<evidence type="ECO:0000256" key="3">
    <source>
        <dbReference type="ARBA" id="ARBA00022605"/>
    </source>
</evidence>
<dbReference type="Pfam" id="PF00682">
    <property type="entry name" value="HMGL-like"/>
    <property type="match status" value="1"/>
</dbReference>
<evidence type="ECO:0000256" key="6">
    <source>
        <dbReference type="ARBA" id="ARBA00023304"/>
    </source>
</evidence>
<keyword evidence="12" id="KW-0012">Acyltransferase</keyword>
<dbReference type="Pfam" id="PF22617">
    <property type="entry name" value="HCS_D2"/>
    <property type="match status" value="1"/>
</dbReference>
<evidence type="ECO:0000256" key="4">
    <source>
        <dbReference type="ARBA" id="ARBA00022624"/>
    </source>
</evidence>
<keyword evidence="5 9" id="KW-0808">Transferase</keyword>